<reference evidence="2 3" key="1">
    <citation type="journal article" date="2018" name="Nat. Biotechnol.">
        <title>A standardized bacterial taxonomy based on genome phylogeny substantially revises the tree of life.</title>
        <authorList>
            <person name="Parks D.H."/>
            <person name="Chuvochina M."/>
            <person name="Waite D.W."/>
            <person name="Rinke C."/>
            <person name="Skarshewski A."/>
            <person name="Chaumeil P.A."/>
            <person name="Hugenholtz P."/>
        </authorList>
    </citation>
    <scope>NUCLEOTIDE SEQUENCE [LARGE SCALE GENOMIC DNA]</scope>
    <source>
        <strain evidence="2">UBA11978</strain>
    </source>
</reference>
<evidence type="ECO:0000313" key="2">
    <source>
        <dbReference type="EMBL" id="HAW77911.1"/>
    </source>
</evidence>
<gene>
    <name evidence="2" type="ORF">DCW74_19515</name>
</gene>
<dbReference type="AlphaFoldDB" id="A0A350P9E4"/>
<evidence type="ECO:0000313" key="3">
    <source>
        <dbReference type="Proteomes" id="UP000263517"/>
    </source>
</evidence>
<proteinExistence type="predicted"/>
<keyword evidence="1" id="KW-0812">Transmembrane</keyword>
<dbReference type="Proteomes" id="UP000263517">
    <property type="component" value="Unassembled WGS sequence"/>
</dbReference>
<evidence type="ECO:0008006" key="4">
    <source>
        <dbReference type="Google" id="ProtNLM"/>
    </source>
</evidence>
<keyword evidence="1" id="KW-0472">Membrane</keyword>
<feature type="transmembrane region" description="Helical" evidence="1">
    <location>
        <begin position="26"/>
        <end position="43"/>
    </location>
</feature>
<comment type="caution">
    <text evidence="2">The sequence shown here is derived from an EMBL/GenBank/DDBJ whole genome shotgun (WGS) entry which is preliminary data.</text>
</comment>
<protein>
    <recommendedName>
        <fullName evidence="4">DUF962 domain-containing protein</fullName>
    </recommendedName>
</protein>
<organism evidence="2 3">
    <name type="scientific">Alteromonas australica</name>
    <dbReference type="NCBI Taxonomy" id="589873"/>
    <lineage>
        <taxon>Bacteria</taxon>
        <taxon>Pseudomonadati</taxon>
        <taxon>Pseudomonadota</taxon>
        <taxon>Gammaproteobacteria</taxon>
        <taxon>Alteromonadales</taxon>
        <taxon>Alteromonadaceae</taxon>
        <taxon>Alteromonas/Salinimonas group</taxon>
        <taxon>Alteromonas</taxon>
    </lineage>
</organism>
<name>A0A350P9E4_9ALTE</name>
<feature type="non-terminal residue" evidence="2">
    <location>
        <position position="1"/>
    </location>
</feature>
<dbReference type="EMBL" id="DNAN01000682">
    <property type="protein sequence ID" value="HAW77911.1"/>
    <property type="molecule type" value="Genomic_DNA"/>
</dbReference>
<accession>A0A350P9E4</accession>
<sequence length="76" mass="8768">MTLLTIACFLIIEQIAQSTVPVWQVSVGVFVIMWILQFIGHAIEGKRPSFFTDLRFLLIGPAWVWGSWLKRLNISY</sequence>
<dbReference type="Pfam" id="PF06127">
    <property type="entry name" value="Mpo1-like"/>
    <property type="match status" value="1"/>
</dbReference>
<evidence type="ECO:0000256" key="1">
    <source>
        <dbReference type="SAM" id="Phobius"/>
    </source>
</evidence>
<keyword evidence="1" id="KW-1133">Transmembrane helix</keyword>
<dbReference type="InterPro" id="IPR009305">
    <property type="entry name" value="Mpo1-like"/>
</dbReference>